<evidence type="ECO:0000313" key="7">
    <source>
        <dbReference type="Proteomes" id="UP000596827"/>
    </source>
</evidence>
<evidence type="ECO:0000259" key="5">
    <source>
        <dbReference type="PROSITE" id="PS50931"/>
    </source>
</evidence>
<evidence type="ECO:0000313" key="6">
    <source>
        <dbReference type="EMBL" id="MBC5766441.1"/>
    </source>
</evidence>
<dbReference type="GO" id="GO:0006351">
    <property type="term" value="P:DNA-templated transcription"/>
    <property type="evidence" value="ECO:0007669"/>
    <property type="project" value="TreeGrafter"/>
</dbReference>
<dbReference type="FunFam" id="1.10.10.10:FF:000001">
    <property type="entry name" value="LysR family transcriptional regulator"/>
    <property type="match status" value="1"/>
</dbReference>
<dbReference type="InterPro" id="IPR058163">
    <property type="entry name" value="LysR-type_TF_proteobact-type"/>
</dbReference>
<dbReference type="GO" id="GO:0043565">
    <property type="term" value="F:sequence-specific DNA binding"/>
    <property type="evidence" value="ECO:0007669"/>
    <property type="project" value="TreeGrafter"/>
</dbReference>
<reference evidence="6" key="1">
    <citation type="submission" date="2020-08" db="EMBL/GenBank/DDBJ databases">
        <title>Ramlibacter sp. GTP1 16S ribosomal RNA gene genome sequencing and assembly.</title>
        <authorList>
            <person name="Kang M."/>
        </authorList>
    </citation>
    <scope>NUCLEOTIDE SEQUENCE</scope>
    <source>
        <strain evidence="6">GTP1</strain>
    </source>
</reference>
<proteinExistence type="inferred from homology"/>
<dbReference type="GO" id="GO:0003700">
    <property type="term" value="F:DNA-binding transcription factor activity"/>
    <property type="evidence" value="ECO:0007669"/>
    <property type="project" value="InterPro"/>
</dbReference>
<dbReference type="InterPro" id="IPR036388">
    <property type="entry name" value="WH-like_DNA-bd_sf"/>
</dbReference>
<comment type="similarity">
    <text evidence="1">Belongs to the LysR transcriptional regulatory family.</text>
</comment>
<keyword evidence="7" id="KW-1185">Reference proteome</keyword>
<evidence type="ECO:0000256" key="3">
    <source>
        <dbReference type="ARBA" id="ARBA00023125"/>
    </source>
</evidence>
<dbReference type="Pfam" id="PF00126">
    <property type="entry name" value="HTH_1"/>
    <property type="match status" value="1"/>
</dbReference>
<dbReference type="Proteomes" id="UP000596827">
    <property type="component" value="Unassembled WGS sequence"/>
</dbReference>
<evidence type="ECO:0000256" key="2">
    <source>
        <dbReference type="ARBA" id="ARBA00023015"/>
    </source>
</evidence>
<dbReference type="Gene3D" id="3.40.190.290">
    <property type="match status" value="1"/>
</dbReference>
<dbReference type="PANTHER" id="PTHR30537">
    <property type="entry name" value="HTH-TYPE TRANSCRIPTIONAL REGULATOR"/>
    <property type="match status" value="1"/>
</dbReference>
<name>A0A923MA33_9BURK</name>
<protein>
    <submittedName>
        <fullName evidence="6">LysR family transcriptional regulator</fullName>
    </submittedName>
</protein>
<keyword evidence="4" id="KW-0804">Transcription</keyword>
<gene>
    <name evidence="6" type="ORF">H8R02_18370</name>
</gene>
<evidence type="ECO:0000256" key="4">
    <source>
        <dbReference type="ARBA" id="ARBA00023163"/>
    </source>
</evidence>
<dbReference type="InterPro" id="IPR005119">
    <property type="entry name" value="LysR_subst-bd"/>
</dbReference>
<keyword evidence="3" id="KW-0238">DNA-binding</keyword>
<dbReference type="RefSeq" id="WP_187082938.1">
    <property type="nucleotide sequence ID" value="NZ_JACORU010000007.1"/>
</dbReference>
<dbReference type="Pfam" id="PF03466">
    <property type="entry name" value="LysR_substrate"/>
    <property type="match status" value="1"/>
</dbReference>
<accession>A0A923MA33</accession>
<sequence>MAIDLVMAMRVFHAVVDAGSFAGAADRLELSRGMATRYVAQLESHLGVRLLHRTTRSLSLTGAGNEYLQRSAQILTAVDEAERAVAQEAAAPRGLLRLTAPAILAPVLAPAIAGYLKRHPQVEADVQLNDRIVDLVEGGFDLALRIARQVDPGLIARPVMRFSMVAFASPAYLKAHGTPRTPPDLHAHNCIWHPHTPIGNTWHFSRGKESHAIPVKGNMRASSGRMLLDAAVAGLGVCYEPDFLAADMLRARKLVQVLPAWRTIDADLFAVWANRRFMPPKVRAFVDYLVEFSARPSRRP</sequence>
<dbReference type="AlphaFoldDB" id="A0A923MA33"/>
<dbReference type="EMBL" id="JACORU010000007">
    <property type="protein sequence ID" value="MBC5766441.1"/>
    <property type="molecule type" value="Genomic_DNA"/>
</dbReference>
<evidence type="ECO:0000256" key="1">
    <source>
        <dbReference type="ARBA" id="ARBA00009437"/>
    </source>
</evidence>
<dbReference type="PANTHER" id="PTHR30537:SF35">
    <property type="entry name" value="TRANSCRIPTIONAL REGULATORY PROTEIN"/>
    <property type="match status" value="1"/>
</dbReference>
<dbReference type="InterPro" id="IPR036390">
    <property type="entry name" value="WH_DNA-bd_sf"/>
</dbReference>
<dbReference type="SUPFAM" id="SSF46785">
    <property type="entry name" value="Winged helix' DNA-binding domain"/>
    <property type="match status" value="1"/>
</dbReference>
<keyword evidence="2" id="KW-0805">Transcription regulation</keyword>
<dbReference type="Gene3D" id="1.10.10.10">
    <property type="entry name" value="Winged helix-like DNA-binding domain superfamily/Winged helix DNA-binding domain"/>
    <property type="match status" value="1"/>
</dbReference>
<feature type="domain" description="HTH lysR-type" evidence="5">
    <location>
        <begin position="9"/>
        <end position="61"/>
    </location>
</feature>
<organism evidence="6 7">
    <name type="scientific">Ramlibacter albus</name>
    <dbReference type="NCBI Taxonomy" id="2079448"/>
    <lineage>
        <taxon>Bacteria</taxon>
        <taxon>Pseudomonadati</taxon>
        <taxon>Pseudomonadota</taxon>
        <taxon>Betaproteobacteria</taxon>
        <taxon>Burkholderiales</taxon>
        <taxon>Comamonadaceae</taxon>
        <taxon>Ramlibacter</taxon>
    </lineage>
</organism>
<comment type="caution">
    <text evidence="6">The sequence shown here is derived from an EMBL/GenBank/DDBJ whole genome shotgun (WGS) entry which is preliminary data.</text>
</comment>
<dbReference type="PROSITE" id="PS50931">
    <property type="entry name" value="HTH_LYSR"/>
    <property type="match status" value="1"/>
</dbReference>
<dbReference type="InterPro" id="IPR000847">
    <property type="entry name" value="LysR_HTH_N"/>
</dbReference>
<dbReference type="CDD" id="cd08422">
    <property type="entry name" value="PBP2_CrgA_like"/>
    <property type="match status" value="1"/>
</dbReference>
<dbReference type="SUPFAM" id="SSF53850">
    <property type="entry name" value="Periplasmic binding protein-like II"/>
    <property type="match status" value="1"/>
</dbReference>